<dbReference type="Proteomes" id="UP001500909">
    <property type="component" value="Unassembled WGS sequence"/>
</dbReference>
<evidence type="ECO:0000313" key="2">
    <source>
        <dbReference type="EMBL" id="GAA0488495.1"/>
    </source>
</evidence>
<accession>A0ABN1B2E1</accession>
<name>A0ABN1B2E1_9ACTN</name>
<evidence type="ECO:0000256" key="1">
    <source>
        <dbReference type="SAM" id="MobiDB-lite"/>
    </source>
</evidence>
<gene>
    <name evidence="2" type="ORF">GCM10010361_61960</name>
</gene>
<reference evidence="2 3" key="1">
    <citation type="journal article" date="2019" name="Int. J. Syst. Evol. Microbiol.">
        <title>The Global Catalogue of Microorganisms (GCM) 10K type strain sequencing project: providing services to taxonomists for standard genome sequencing and annotation.</title>
        <authorList>
            <consortium name="The Broad Institute Genomics Platform"/>
            <consortium name="The Broad Institute Genome Sequencing Center for Infectious Disease"/>
            <person name="Wu L."/>
            <person name="Ma J."/>
        </authorList>
    </citation>
    <scope>NUCLEOTIDE SEQUENCE [LARGE SCALE GENOMIC DNA]</scope>
    <source>
        <strain evidence="2 3">JCM 4805</strain>
    </source>
</reference>
<feature type="region of interest" description="Disordered" evidence="1">
    <location>
        <begin position="86"/>
        <end position="110"/>
    </location>
</feature>
<dbReference type="EMBL" id="BAAABY010000045">
    <property type="protein sequence ID" value="GAA0488495.1"/>
    <property type="molecule type" value="Genomic_DNA"/>
</dbReference>
<evidence type="ECO:0000313" key="3">
    <source>
        <dbReference type="Proteomes" id="UP001500909"/>
    </source>
</evidence>
<sequence>MWFFNVRAVAQCWRAEALGRWAGAPGVRERGSLCGAAGPLGRVLAAGEFGGRAGPVTGYGMRPGPRGGAGCGCPFGLRVAGRAATVLRPTRSSRAGQPANQRTGSGRRFS</sequence>
<keyword evidence="3" id="KW-1185">Reference proteome</keyword>
<feature type="compositionally biased region" description="Polar residues" evidence="1">
    <location>
        <begin position="90"/>
        <end position="104"/>
    </location>
</feature>
<proteinExistence type="predicted"/>
<organism evidence="2 3">
    <name type="scientific">Streptomyces olivaceiscleroticus</name>
    <dbReference type="NCBI Taxonomy" id="68245"/>
    <lineage>
        <taxon>Bacteria</taxon>
        <taxon>Bacillati</taxon>
        <taxon>Actinomycetota</taxon>
        <taxon>Actinomycetes</taxon>
        <taxon>Kitasatosporales</taxon>
        <taxon>Streptomycetaceae</taxon>
        <taxon>Streptomyces</taxon>
    </lineage>
</organism>
<protein>
    <submittedName>
        <fullName evidence="2">Uncharacterized protein</fullName>
    </submittedName>
</protein>
<comment type="caution">
    <text evidence="2">The sequence shown here is derived from an EMBL/GenBank/DDBJ whole genome shotgun (WGS) entry which is preliminary data.</text>
</comment>